<proteinExistence type="predicted"/>
<reference evidence="1" key="1">
    <citation type="submission" date="2022-11" db="EMBL/GenBank/DDBJ databases">
        <title>Genome Sequence of Nemania bipapillata.</title>
        <authorList>
            <person name="Buettner E."/>
        </authorList>
    </citation>
    <scope>NUCLEOTIDE SEQUENCE</scope>
    <source>
        <strain evidence="1">CP14</strain>
    </source>
</reference>
<sequence>MPQLRVATPIDVPRIVNIVIAAMPHNAHWNYRFPYRREFPEDHFNYTKELYELFTDPEHGDWLVHVIELSPQEQAELDNRRHENDSQFDMSTYNAAPLITAIAVWDVSYKNKRTHGPSYQPFSPPAYLSEHGGSSRRDANPVHQREFAQNGVRAKELLASYGDDQLRLQILATHPDHWRRGYATMLCEWGLQTASEEGLVLSLSASEVGKGLYEHLGFKNLGTVTGQVPGEEASFTSTVFVLEPGQEKPAVRENL</sequence>
<keyword evidence="2" id="KW-1185">Reference proteome</keyword>
<name>A0ACC2I6R5_9PEZI</name>
<comment type="caution">
    <text evidence="1">The sequence shown here is derived from an EMBL/GenBank/DDBJ whole genome shotgun (WGS) entry which is preliminary data.</text>
</comment>
<dbReference type="EMBL" id="JAPESX010001867">
    <property type="protein sequence ID" value="KAJ8110868.1"/>
    <property type="molecule type" value="Genomic_DNA"/>
</dbReference>
<protein>
    <submittedName>
        <fullName evidence="1">Uncharacterized protein</fullName>
    </submittedName>
</protein>
<evidence type="ECO:0000313" key="1">
    <source>
        <dbReference type="EMBL" id="KAJ8110868.1"/>
    </source>
</evidence>
<dbReference type="Proteomes" id="UP001153334">
    <property type="component" value="Unassembled WGS sequence"/>
</dbReference>
<accession>A0ACC2I6R5</accession>
<gene>
    <name evidence="1" type="ORF">ONZ43_g5761</name>
</gene>
<evidence type="ECO:0000313" key="2">
    <source>
        <dbReference type="Proteomes" id="UP001153334"/>
    </source>
</evidence>
<organism evidence="1 2">
    <name type="scientific">Nemania bipapillata</name>
    <dbReference type="NCBI Taxonomy" id="110536"/>
    <lineage>
        <taxon>Eukaryota</taxon>
        <taxon>Fungi</taxon>
        <taxon>Dikarya</taxon>
        <taxon>Ascomycota</taxon>
        <taxon>Pezizomycotina</taxon>
        <taxon>Sordariomycetes</taxon>
        <taxon>Xylariomycetidae</taxon>
        <taxon>Xylariales</taxon>
        <taxon>Xylariaceae</taxon>
        <taxon>Nemania</taxon>
    </lineage>
</organism>